<keyword evidence="4" id="KW-1185">Reference proteome</keyword>
<feature type="compositionally biased region" description="Basic and acidic residues" evidence="1">
    <location>
        <begin position="1135"/>
        <end position="1145"/>
    </location>
</feature>
<dbReference type="InterPro" id="IPR037508">
    <property type="entry name" value="Msb1/Mug8"/>
</dbReference>
<dbReference type="Proteomes" id="UP000192927">
    <property type="component" value="Unassembled WGS sequence"/>
</dbReference>
<evidence type="ECO:0000313" key="4">
    <source>
        <dbReference type="Proteomes" id="UP000192927"/>
    </source>
</evidence>
<name>A0A1W5DAX4_9LECA</name>
<feature type="region of interest" description="Disordered" evidence="1">
    <location>
        <begin position="683"/>
        <end position="900"/>
    </location>
</feature>
<feature type="region of interest" description="Disordered" evidence="1">
    <location>
        <begin position="382"/>
        <end position="438"/>
    </location>
</feature>
<protein>
    <recommendedName>
        <fullName evidence="2">Meiotically up-regulated protein Msb1/Mug8 domain-containing protein</fullName>
    </recommendedName>
</protein>
<feature type="region of interest" description="Disordered" evidence="1">
    <location>
        <begin position="1184"/>
        <end position="1207"/>
    </location>
</feature>
<feature type="compositionally biased region" description="Polar residues" evidence="1">
    <location>
        <begin position="741"/>
        <end position="751"/>
    </location>
</feature>
<evidence type="ECO:0000313" key="3">
    <source>
        <dbReference type="EMBL" id="SLM40130.1"/>
    </source>
</evidence>
<feature type="compositionally biased region" description="Polar residues" evidence="1">
    <location>
        <begin position="590"/>
        <end position="603"/>
    </location>
</feature>
<feature type="compositionally biased region" description="Polar residues" evidence="1">
    <location>
        <begin position="808"/>
        <end position="818"/>
    </location>
</feature>
<organism evidence="3 4">
    <name type="scientific">Lasallia pustulata</name>
    <dbReference type="NCBI Taxonomy" id="136370"/>
    <lineage>
        <taxon>Eukaryota</taxon>
        <taxon>Fungi</taxon>
        <taxon>Dikarya</taxon>
        <taxon>Ascomycota</taxon>
        <taxon>Pezizomycotina</taxon>
        <taxon>Lecanoromycetes</taxon>
        <taxon>OSLEUM clade</taxon>
        <taxon>Umbilicariomycetidae</taxon>
        <taxon>Umbilicariales</taxon>
        <taxon>Umbilicariaceae</taxon>
        <taxon>Lasallia</taxon>
    </lineage>
</organism>
<dbReference type="PANTHER" id="PTHR28093">
    <property type="entry name" value="MORPHOGENESIS-RELATED PROTEIN MSB1"/>
    <property type="match status" value="1"/>
</dbReference>
<feature type="compositionally biased region" description="Polar residues" evidence="1">
    <location>
        <begin position="923"/>
        <end position="937"/>
    </location>
</feature>
<dbReference type="CDD" id="cd04401">
    <property type="entry name" value="RhoGAP_fMSB1"/>
    <property type="match status" value="1"/>
</dbReference>
<proteinExistence type="predicted"/>
<feature type="compositionally biased region" description="Acidic residues" evidence="1">
    <location>
        <begin position="386"/>
        <end position="397"/>
    </location>
</feature>
<dbReference type="AlphaFoldDB" id="A0A1W5DAX4"/>
<feature type="compositionally biased region" description="Basic residues" evidence="1">
    <location>
        <begin position="938"/>
        <end position="950"/>
    </location>
</feature>
<dbReference type="InterPro" id="IPR012965">
    <property type="entry name" value="Msb1/Mug8_dom"/>
</dbReference>
<feature type="compositionally biased region" description="Acidic residues" evidence="1">
    <location>
        <begin position="1156"/>
        <end position="1166"/>
    </location>
</feature>
<feature type="region of interest" description="Disordered" evidence="1">
    <location>
        <begin position="562"/>
        <end position="608"/>
    </location>
</feature>
<sequence length="1207" mass="132941">MPSFSSIFKRKEGAGTPFKAKTKRTAEQNGAPPVPPQKPQWEDAWLRKDVDPDEVQELLQGCTYEIKSRGKFSMLDTLDIPFLLLPFRPASDPSAARTFIRNYFNPSFDPVTGKVRRLEGEHLSQELRLTEPMVLCSVLKWCWSRLAGGVVTWDAYELFKVGEQDSNMARDAFATFIPISVESEARTRIIFDFFDLLAAIAAHGKTNGLGGRKLSRLAGWWAFEHDDGSNGFDGGYRSWASAANATSHLFFAYLRSLSPDSVRGINGISALPLSLQALVEATEYPPARQEKMQTRTTKVAMIVDCVSPTPFALLRRAKHFEYRDDDRALREFSDFEDPVQALTDECRRVLKSISTTNQSTVSTSKTSTSLGDASWSRFEDIGFGDLGDESEHDDEIDGSAINRKRPAPQGLRSTSRSQTQEGGRPTTPSWADFLSSGFVDDSGRHGPTPLFLPPDKILPPINIRSETALPRRRGADDESNLEPGELASITTFKLDDAFWWVWITSLAGEEPTQRKAVFGRCALIETNIIGGRWLVVEEIVRGAAPEPETGAYIAEKKSRFGFSKRSRTTRSKSSARGKPPAPPSPEPYLRSNQVSPLSKSSIGPDQHARIQAAAAALQQKQKQQDLDYVGLRRARTEDTASTRTNSVFTLQPVIMSEAGPAMKWANTYDKNAVRSAYLGNNFTGRGSDTDMLSGNGGPYDSVRDKNVSAAPGPPKQEPALPKNESYGFRKQDAALPRSELGLSNSRSTKNRNLPALPQEKLQQLAPEAPPQDQMPTPSSPPLPVAPAQDTHEGNQAGTQAAEAPLPFTTPTEYPTQMETKPFLAPQQDHNQLADDTVRKMNSGPNAVEETPNDHGSAGSSPENKKPAGKLKKKQDVGGGFKGFFGRKKSFQQPTDVGQATKSNEEAIAAARAALHGLQKPQYIHQSSRASLVAQQSTVRRRLSGMAKKRAPAVNQATTDPPVSVEEHKPPFATEDETPANFPQFEPPHDRFRPPNTHFEPPQPQHQDSEASNSRAEIIEQRPTVSEFHRFNQGPLEQPAFVPQDSPQHGSAELGRPATPPIDQHEVSHTEQMVQQCEIPSKGQGVQQTEAAYEEQAVRERQRLYHQQADDASEGSADLGSSVTPVQDRWAQIRKNAAERAKKQSEEASGQLQVERTDDDETSGEETIESRVARIKARVAELTGNMEGPQASTRHQHGEPHCLVRSTP</sequence>
<feature type="compositionally biased region" description="Basic residues" evidence="1">
    <location>
        <begin position="562"/>
        <end position="575"/>
    </location>
</feature>
<reference evidence="4" key="1">
    <citation type="submission" date="2017-03" db="EMBL/GenBank/DDBJ databases">
        <authorList>
            <person name="Sharma R."/>
            <person name="Thines M."/>
        </authorList>
    </citation>
    <scope>NUCLEOTIDE SEQUENCE [LARGE SCALE GENOMIC DNA]</scope>
</reference>
<accession>A0A1W5DAX4</accession>
<evidence type="ECO:0000256" key="1">
    <source>
        <dbReference type="SAM" id="MobiDB-lite"/>
    </source>
</evidence>
<dbReference type="EMBL" id="FWEW01003623">
    <property type="protein sequence ID" value="SLM40130.1"/>
    <property type="molecule type" value="Genomic_DNA"/>
</dbReference>
<feature type="region of interest" description="Disordered" evidence="1">
    <location>
        <begin position="1"/>
        <end position="42"/>
    </location>
</feature>
<feature type="compositionally biased region" description="Polar residues" evidence="1">
    <location>
        <begin position="411"/>
        <end position="429"/>
    </location>
</feature>
<evidence type="ECO:0000259" key="2">
    <source>
        <dbReference type="Pfam" id="PF08101"/>
    </source>
</evidence>
<feature type="domain" description="Meiotically up-regulated protein Msb1/Mug8" evidence="2">
    <location>
        <begin position="50"/>
        <end position="538"/>
    </location>
</feature>
<feature type="region of interest" description="Disordered" evidence="1">
    <location>
        <begin position="923"/>
        <end position="1171"/>
    </location>
</feature>
<feature type="compositionally biased region" description="Polar residues" evidence="1">
    <location>
        <begin position="683"/>
        <end position="692"/>
    </location>
</feature>
<dbReference type="Pfam" id="PF08101">
    <property type="entry name" value="Msb1-Mug8_dom"/>
    <property type="match status" value="1"/>
</dbReference>
<dbReference type="PANTHER" id="PTHR28093:SF1">
    <property type="entry name" value="MORPHOGENESIS-RELATED PROTEIN MSB1"/>
    <property type="match status" value="1"/>
</dbReference>